<comment type="caution">
    <text evidence="3">The sequence shown here is derived from an EMBL/GenBank/DDBJ whole genome shotgun (WGS) entry which is preliminary data.</text>
</comment>
<organism evidence="3 4">
    <name type="scientific">Tegillarca granosa</name>
    <name type="common">Malaysian cockle</name>
    <name type="synonym">Anadara granosa</name>
    <dbReference type="NCBI Taxonomy" id="220873"/>
    <lineage>
        <taxon>Eukaryota</taxon>
        <taxon>Metazoa</taxon>
        <taxon>Spiralia</taxon>
        <taxon>Lophotrochozoa</taxon>
        <taxon>Mollusca</taxon>
        <taxon>Bivalvia</taxon>
        <taxon>Autobranchia</taxon>
        <taxon>Pteriomorphia</taxon>
        <taxon>Arcoida</taxon>
        <taxon>Arcoidea</taxon>
        <taxon>Arcidae</taxon>
        <taxon>Tegillarca</taxon>
    </lineage>
</organism>
<dbReference type="PROSITE" id="PS50908">
    <property type="entry name" value="RWD"/>
    <property type="match status" value="1"/>
</dbReference>
<dbReference type="PANTHER" id="PTHR21275">
    <property type="entry name" value="RWD DOMAIN-CONTAINING PROTEIN 4"/>
    <property type="match status" value="1"/>
</dbReference>
<dbReference type="InterPro" id="IPR016135">
    <property type="entry name" value="UBQ-conjugating_enzyme/RWD"/>
</dbReference>
<dbReference type="Gene3D" id="3.10.110.10">
    <property type="entry name" value="Ubiquitin Conjugating Enzyme"/>
    <property type="match status" value="1"/>
</dbReference>
<dbReference type="CDD" id="cd23817">
    <property type="entry name" value="RWD-RWDD4"/>
    <property type="match status" value="1"/>
</dbReference>
<dbReference type="SMART" id="SM00591">
    <property type="entry name" value="RWD"/>
    <property type="match status" value="1"/>
</dbReference>
<keyword evidence="4" id="KW-1185">Reference proteome</keyword>
<accession>A0ABQ9F6T4</accession>
<proteinExistence type="predicted"/>
<dbReference type="SUPFAM" id="SSF54495">
    <property type="entry name" value="UBC-like"/>
    <property type="match status" value="1"/>
</dbReference>
<gene>
    <name evidence="3" type="ORF">KUTeg_010472</name>
</gene>
<sequence length="187" mass="21637">MKMTCKEQQEEELEVLHSIYEGDECFKEVNPTTFQYKYGDDGSYKSFNVELTWTDTYPEESGPDVNLNTFYNKHILECVKGKIMAGINEQIPDIIGCAMTYTIFEWVKENLDDLLADQPDSPPIDDKTENNQNADVAGKKKEKKEQLTKNQKRKMYERFSNCATGEKPRGWNWVDVVKHLSQTGSKE</sequence>
<feature type="region of interest" description="Disordered" evidence="1">
    <location>
        <begin position="117"/>
        <end position="152"/>
    </location>
</feature>
<name>A0ABQ9F6T4_TEGGR</name>
<dbReference type="EMBL" id="JARBDR010000440">
    <property type="protein sequence ID" value="KAJ8313099.1"/>
    <property type="molecule type" value="Genomic_DNA"/>
</dbReference>
<dbReference type="Pfam" id="PF05773">
    <property type="entry name" value="RWD"/>
    <property type="match status" value="1"/>
</dbReference>
<dbReference type="InterPro" id="IPR042770">
    <property type="entry name" value="RWDD4"/>
</dbReference>
<dbReference type="InterPro" id="IPR006575">
    <property type="entry name" value="RWD_dom"/>
</dbReference>
<evidence type="ECO:0000313" key="3">
    <source>
        <dbReference type="EMBL" id="KAJ8313099.1"/>
    </source>
</evidence>
<protein>
    <recommendedName>
        <fullName evidence="2">RWD domain-containing protein</fullName>
    </recommendedName>
</protein>
<evidence type="ECO:0000313" key="4">
    <source>
        <dbReference type="Proteomes" id="UP001217089"/>
    </source>
</evidence>
<dbReference type="Proteomes" id="UP001217089">
    <property type="component" value="Unassembled WGS sequence"/>
</dbReference>
<evidence type="ECO:0000259" key="2">
    <source>
        <dbReference type="PROSITE" id="PS50908"/>
    </source>
</evidence>
<feature type="domain" description="RWD" evidence="2">
    <location>
        <begin position="11"/>
        <end position="114"/>
    </location>
</feature>
<reference evidence="3 4" key="1">
    <citation type="submission" date="2022-12" db="EMBL/GenBank/DDBJ databases">
        <title>Chromosome-level genome of Tegillarca granosa.</title>
        <authorList>
            <person name="Kim J."/>
        </authorList>
    </citation>
    <scope>NUCLEOTIDE SEQUENCE [LARGE SCALE GENOMIC DNA]</scope>
    <source>
        <strain evidence="3">Teg-2019</strain>
        <tissue evidence="3">Adductor muscle</tissue>
    </source>
</reference>
<dbReference type="PANTHER" id="PTHR21275:SF1">
    <property type="entry name" value="RWD DOMAIN-CONTAINING PROTEIN 4"/>
    <property type="match status" value="1"/>
</dbReference>
<evidence type="ECO:0000256" key="1">
    <source>
        <dbReference type="SAM" id="MobiDB-lite"/>
    </source>
</evidence>
<feature type="compositionally biased region" description="Basic and acidic residues" evidence="1">
    <location>
        <begin position="137"/>
        <end position="147"/>
    </location>
</feature>